<dbReference type="EMBL" id="MN740022">
    <property type="protein sequence ID" value="QHT84649.1"/>
    <property type="molecule type" value="Genomic_DNA"/>
</dbReference>
<accession>A0A6C0HVT3</accession>
<protein>
    <submittedName>
        <fullName evidence="2">Uncharacterized protein</fullName>
    </submittedName>
</protein>
<sequence length="249" mass="29079">MANIIFMSDIIYIINNIKEIYGIVLITALLPIIYLTEINNKKEEDDYNLSLDTIDKNIKLTNTTIYYPEMSLTDCIIDGYKIRQEDIINRNFYIKSIDNTNNTKSSSFIITPSLSKLNEPIILKRMVVGERGDVHINNSVINNIEVISIDNYIYLASFNKIYTTISEYNNISYTIEVYSIPLNTQFLKVEGLKKFENELKIPIYDYEFGPKENAINSIKNRKIKIDIYRKWVIRVILIIILLIGIFKLY</sequence>
<keyword evidence="1" id="KW-0812">Transmembrane</keyword>
<keyword evidence="1" id="KW-1133">Transmembrane helix</keyword>
<evidence type="ECO:0000313" key="2">
    <source>
        <dbReference type="EMBL" id="QHT84649.1"/>
    </source>
</evidence>
<keyword evidence="1" id="KW-0472">Membrane</keyword>
<proteinExistence type="predicted"/>
<reference evidence="2" key="1">
    <citation type="journal article" date="2020" name="Nature">
        <title>Giant virus diversity and host interactions through global metagenomics.</title>
        <authorList>
            <person name="Schulz F."/>
            <person name="Roux S."/>
            <person name="Paez-Espino D."/>
            <person name="Jungbluth S."/>
            <person name="Walsh D.A."/>
            <person name="Denef V.J."/>
            <person name="McMahon K.D."/>
            <person name="Konstantinidis K.T."/>
            <person name="Eloe-Fadrosh E.A."/>
            <person name="Kyrpides N.C."/>
            <person name="Woyke T."/>
        </authorList>
    </citation>
    <scope>NUCLEOTIDE SEQUENCE</scope>
    <source>
        <strain evidence="2">GVMAG-M-3300023184-177</strain>
    </source>
</reference>
<name>A0A6C0HVT3_9ZZZZ</name>
<organism evidence="2">
    <name type="scientific">viral metagenome</name>
    <dbReference type="NCBI Taxonomy" id="1070528"/>
    <lineage>
        <taxon>unclassified sequences</taxon>
        <taxon>metagenomes</taxon>
        <taxon>organismal metagenomes</taxon>
    </lineage>
</organism>
<feature type="transmembrane region" description="Helical" evidence="1">
    <location>
        <begin position="20"/>
        <end position="36"/>
    </location>
</feature>
<dbReference type="AlphaFoldDB" id="A0A6C0HVT3"/>
<feature type="transmembrane region" description="Helical" evidence="1">
    <location>
        <begin position="231"/>
        <end position="248"/>
    </location>
</feature>
<evidence type="ECO:0000256" key="1">
    <source>
        <dbReference type="SAM" id="Phobius"/>
    </source>
</evidence>